<dbReference type="GO" id="GO:0051607">
    <property type="term" value="P:defense response to virus"/>
    <property type="evidence" value="ECO:0007669"/>
    <property type="project" value="UniProtKB-UniRule"/>
</dbReference>
<comment type="caution">
    <text evidence="15">The sequence shown here is derived from an EMBL/GenBank/DDBJ whole genome shotgun (WGS) entry which is preliminary data.</text>
</comment>
<dbReference type="InterPro" id="IPR000477">
    <property type="entry name" value="RT_dom"/>
</dbReference>
<evidence type="ECO:0000313" key="16">
    <source>
        <dbReference type="Proteomes" id="UP000249299"/>
    </source>
</evidence>
<evidence type="ECO:0000256" key="13">
    <source>
        <dbReference type="HAMAP-Rule" id="MF_01470"/>
    </source>
</evidence>
<dbReference type="SUPFAM" id="SSF56672">
    <property type="entry name" value="DNA/RNA polymerases"/>
    <property type="match status" value="1"/>
</dbReference>
<feature type="binding site" evidence="13">
    <location>
        <position position="516"/>
    </location>
    <ligand>
        <name>Mn(2+)</name>
        <dbReference type="ChEBI" id="CHEBI:29035"/>
    </ligand>
</feature>
<dbReference type="InterPro" id="IPR051083">
    <property type="entry name" value="GrpII_Intron_Splice-Mob/Def"/>
</dbReference>
<dbReference type="RefSeq" id="WP_111435142.1">
    <property type="nucleotide sequence ID" value="NZ_JACIGG010000006.1"/>
</dbReference>
<keyword evidence="1" id="KW-0808">Transferase</keyword>
<comment type="similarity">
    <text evidence="13">Belongs to the CRISPR-associated endonuclease Cas1 family.</text>
</comment>
<dbReference type="PROSITE" id="PS50878">
    <property type="entry name" value="RT_POL"/>
    <property type="match status" value="1"/>
</dbReference>
<dbReference type="Pfam" id="PF00078">
    <property type="entry name" value="RVT_1"/>
    <property type="match status" value="1"/>
</dbReference>
<keyword evidence="6 13" id="KW-0378">Hydrolase</keyword>
<evidence type="ECO:0000256" key="9">
    <source>
        <dbReference type="ARBA" id="ARBA00023118"/>
    </source>
</evidence>
<keyword evidence="2" id="KW-0548">Nucleotidyltransferase</keyword>
<keyword evidence="5 13" id="KW-0255">Endonuclease</keyword>
<dbReference type="GO" id="GO:0043571">
    <property type="term" value="P:maintenance of CRISPR repeat elements"/>
    <property type="evidence" value="ECO:0007669"/>
    <property type="project" value="UniProtKB-UniRule"/>
</dbReference>
<dbReference type="Pfam" id="PF01867">
    <property type="entry name" value="Cas_Cas1"/>
    <property type="match status" value="1"/>
</dbReference>
<dbReference type="GO" id="GO:0003723">
    <property type="term" value="F:RNA binding"/>
    <property type="evidence" value="ECO:0007669"/>
    <property type="project" value="InterPro"/>
</dbReference>
<dbReference type="EC" id="3.1.-.-" evidence="13"/>
<evidence type="ECO:0000256" key="4">
    <source>
        <dbReference type="ARBA" id="ARBA00022723"/>
    </source>
</evidence>
<reference evidence="15 16" key="1">
    <citation type="submission" date="2017-07" db="EMBL/GenBank/DDBJ databases">
        <title>Draft Genome Sequences of Select Purple Nonsulfur Bacteria.</title>
        <authorList>
            <person name="Lasarre B."/>
            <person name="Mckinlay J.B."/>
        </authorList>
    </citation>
    <scope>NUCLEOTIDE SEQUENCE [LARGE SCALE GENOMIC DNA]</scope>
    <source>
        <strain evidence="15 16">DSM 11290</strain>
    </source>
</reference>
<comment type="subunit">
    <text evidence="13">Homodimer, forms a heterotetramer with a Cas2 homodimer.</text>
</comment>
<dbReference type="PANTHER" id="PTHR34047:SF8">
    <property type="entry name" value="PROTEIN YKFC"/>
    <property type="match status" value="1"/>
</dbReference>
<dbReference type="PANTHER" id="PTHR34047">
    <property type="entry name" value="NUCLEAR INTRON MATURASE 1, MITOCHONDRIAL-RELATED"/>
    <property type="match status" value="1"/>
</dbReference>
<dbReference type="CDD" id="cd01651">
    <property type="entry name" value="RT_G2_intron"/>
    <property type="match status" value="1"/>
</dbReference>
<dbReference type="Proteomes" id="UP000249299">
    <property type="component" value="Unassembled WGS sequence"/>
</dbReference>
<dbReference type="InterPro" id="IPR000123">
    <property type="entry name" value="Reverse_transcriptase_msDNA"/>
</dbReference>
<evidence type="ECO:0000256" key="3">
    <source>
        <dbReference type="ARBA" id="ARBA00022722"/>
    </source>
</evidence>
<feature type="domain" description="Reverse transcriptase" evidence="14">
    <location>
        <begin position="65"/>
        <end position="284"/>
    </location>
</feature>
<dbReference type="Gene3D" id="1.20.120.920">
    <property type="entry name" value="CRISPR-associated endonuclease Cas1, C-terminal domain"/>
    <property type="match status" value="1"/>
</dbReference>
<comment type="function">
    <text evidence="13">CRISPR (clustered regularly interspaced short palindromic repeat), is an adaptive immune system that provides protection against mobile genetic elements (viruses, transposable elements and conjugative plasmids). CRISPR clusters contain spacers, sequences complementary to antecedent mobile elements, and target invading nucleic acids. CRISPR clusters are transcribed and processed into CRISPR RNA (crRNA). Acts as a dsDNA endonuclease. Involved in the integration of spacer DNA into the CRISPR cassette.</text>
</comment>
<evidence type="ECO:0000256" key="12">
    <source>
        <dbReference type="ARBA" id="ARBA00048173"/>
    </source>
</evidence>
<keyword evidence="3 13" id="KW-0540">Nuclease</keyword>
<sequence length="690" mass="76606">MAQSRRTKGPRRVLVDDKKAFDAACRRSALRAAWAKVWQNAGAAGGDRMTVYDFSARAEARIGTLANDLREGLYHPRAMRQVDIPKRSGGVRRLTIPSVVDRIIQTSVATVLMPFFEEEFEEASFGYRPGRSIYQAVARIQALQREGLVHVVDADIDDYFDSIPHDLLLTRLGESLTPGPLSELIALWLSHGAPHGRGLAQGSPLSPLLANLYLDRLDEAFDQRGARIVRFADDFVILTRSGDKAEDVLNDVAALLGDFGLKLNKEKTDVTDFVRGFKFLGHMFVRSLALKVAPEEADGFSAEKTLAQIAREDAAQEEAERATEADLAAKEARGYAPGLRNLYVMQRGRRLSIRNQAFAVEEMVASPDPLTGAPAEWRELIAVPHQRLDRIDLGPQVEATPAALDHGLATATPICFVDGRGMTQGILASSLQPRAKRHLAQAVVVLDEDKRLTLARILVMARLRNERALLRKLSRERETLPVAVTKAIATLTGLIGRNDTSRVLGAADVAGIMGYEGAGTAAYWPAVSALAHEDFRFARRNRQDDPGPANIALNFLAWLLHRDVSIAVLAAGLHPGFGALHAVSDERDACVYDLMEEFRAHLIEGLFVYVTNRRILRRDMFERRLDGGWHMRRAGGEALIRAYEARAGAPITWPPKTRRVRFRRLIVEQAHRFAAHCEDGKTYRPFEVDY</sequence>
<keyword evidence="10 13" id="KW-0238">DNA-binding</keyword>
<dbReference type="Gene3D" id="3.30.70.270">
    <property type="match status" value="1"/>
</dbReference>
<dbReference type="NCBIfam" id="TIGR00287">
    <property type="entry name" value="cas1"/>
    <property type="match status" value="1"/>
</dbReference>
<keyword evidence="9 13" id="KW-0051">Antiviral defense</keyword>
<keyword evidence="7 13" id="KW-0460">Magnesium</keyword>
<dbReference type="GO" id="GO:0003677">
    <property type="term" value="F:DNA binding"/>
    <property type="evidence" value="ECO:0007669"/>
    <property type="project" value="UniProtKB-KW"/>
</dbReference>
<evidence type="ECO:0000256" key="11">
    <source>
        <dbReference type="ARBA" id="ARBA00034120"/>
    </source>
</evidence>
<evidence type="ECO:0000313" key="15">
    <source>
        <dbReference type="EMBL" id="RAI26244.1"/>
    </source>
</evidence>
<evidence type="ECO:0000256" key="2">
    <source>
        <dbReference type="ARBA" id="ARBA00022695"/>
    </source>
</evidence>
<name>A0A327JLI9_9HYPH</name>
<dbReference type="GO" id="GO:0016787">
    <property type="term" value="F:hydrolase activity"/>
    <property type="evidence" value="ECO:0007669"/>
    <property type="project" value="UniProtKB-KW"/>
</dbReference>
<evidence type="ECO:0000256" key="10">
    <source>
        <dbReference type="ARBA" id="ARBA00023125"/>
    </source>
</evidence>
<feature type="binding site" evidence="13">
    <location>
        <position position="581"/>
    </location>
    <ligand>
        <name>Mn(2+)</name>
        <dbReference type="ChEBI" id="CHEBI:29035"/>
    </ligand>
</feature>
<keyword evidence="4 13" id="KW-0479">Metal-binding</keyword>
<keyword evidence="13" id="KW-0464">Manganese</keyword>
<organism evidence="15 16">
    <name type="scientific">Rhodobium orientis</name>
    <dbReference type="NCBI Taxonomy" id="34017"/>
    <lineage>
        <taxon>Bacteria</taxon>
        <taxon>Pseudomonadati</taxon>
        <taxon>Pseudomonadota</taxon>
        <taxon>Alphaproteobacteria</taxon>
        <taxon>Hyphomicrobiales</taxon>
        <taxon>Rhodobiaceae</taxon>
        <taxon>Rhodobium</taxon>
    </lineage>
</organism>
<proteinExistence type="inferred from homology"/>
<dbReference type="OrthoDB" id="9793236at2"/>
<evidence type="ECO:0000256" key="6">
    <source>
        <dbReference type="ARBA" id="ARBA00022801"/>
    </source>
</evidence>
<dbReference type="GO" id="GO:0046872">
    <property type="term" value="F:metal ion binding"/>
    <property type="evidence" value="ECO:0007669"/>
    <property type="project" value="UniProtKB-UniRule"/>
</dbReference>
<dbReference type="InterPro" id="IPR043502">
    <property type="entry name" value="DNA/RNA_pol_sf"/>
</dbReference>
<keyword evidence="8" id="KW-0695">RNA-directed DNA polymerase</keyword>
<evidence type="ECO:0000256" key="8">
    <source>
        <dbReference type="ARBA" id="ARBA00022918"/>
    </source>
</evidence>
<dbReference type="GO" id="GO:0003964">
    <property type="term" value="F:RNA-directed DNA polymerase activity"/>
    <property type="evidence" value="ECO:0007669"/>
    <property type="project" value="UniProtKB-KW"/>
</dbReference>
<dbReference type="GO" id="GO:0004519">
    <property type="term" value="F:endonuclease activity"/>
    <property type="evidence" value="ECO:0007669"/>
    <property type="project" value="UniProtKB-UniRule"/>
</dbReference>
<accession>A0A327JLI9</accession>
<comment type="catalytic activity">
    <reaction evidence="12">
        <text>DNA(n) + a 2'-deoxyribonucleoside 5'-triphosphate = DNA(n+1) + diphosphate</text>
        <dbReference type="Rhea" id="RHEA:22508"/>
        <dbReference type="Rhea" id="RHEA-COMP:17339"/>
        <dbReference type="Rhea" id="RHEA-COMP:17340"/>
        <dbReference type="ChEBI" id="CHEBI:33019"/>
        <dbReference type="ChEBI" id="CHEBI:61560"/>
        <dbReference type="ChEBI" id="CHEBI:173112"/>
        <dbReference type="EC" id="2.7.7.49"/>
    </reaction>
</comment>
<dbReference type="EMBL" id="NPEV01000033">
    <property type="protein sequence ID" value="RAI26244.1"/>
    <property type="molecule type" value="Genomic_DNA"/>
</dbReference>
<dbReference type="InterPro" id="IPR043128">
    <property type="entry name" value="Rev_trsase/Diguanyl_cyclase"/>
</dbReference>
<comment type="similarity">
    <text evidence="11">Belongs to the bacterial reverse transcriptase family.</text>
</comment>
<dbReference type="InterPro" id="IPR002729">
    <property type="entry name" value="CRISPR-assoc_Cas1"/>
</dbReference>
<evidence type="ECO:0000256" key="7">
    <source>
        <dbReference type="ARBA" id="ARBA00022842"/>
    </source>
</evidence>
<dbReference type="CDD" id="cd09634">
    <property type="entry name" value="Cas1_I-II-III"/>
    <property type="match status" value="1"/>
</dbReference>
<evidence type="ECO:0000259" key="14">
    <source>
        <dbReference type="PROSITE" id="PS50878"/>
    </source>
</evidence>
<dbReference type="HAMAP" id="MF_01470">
    <property type="entry name" value="Cas1"/>
    <property type="match status" value="1"/>
</dbReference>
<evidence type="ECO:0000256" key="1">
    <source>
        <dbReference type="ARBA" id="ARBA00022679"/>
    </source>
</evidence>
<protein>
    <recommendedName>
        <fullName evidence="13">CRISPR-associated endonuclease Cas1</fullName>
        <ecNumber evidence="13">3.1.-.-</ecNumber>
    </recommendedName>
</protein>
<dbReference type="AlphaFoldDB" id="A0A327JLI9"/>
<feature type="binding site" evidence="13">
    <location>
        <position position="596"/>
    </location>
    <ligand>
        <name>Mn(2+)</name>
        <dbReference type="ChEBI" id="CHEBI:29035"/>
    </ligand>
</feature>
<keyword evidence="16" id="KW-1185">Reference proteome</keyword>
<comment type="cofactor">
    <cofactor evidence="13">
        <name>Mg(2+)</name>
        <dbReference type="ChEBI" id="CHEBI:18420"/>
    </cofactor>
    <cofactor evidence="13">
        <name>Mn(2+)</name>
        <dbReference type="ChEBI" id="CHEBI:29035"/>
    </cofactor>
</comment>
<evidence type="ECO:0000256" key="5">
    <source>
        <dbReference type="ARBA" id="ARBA00022759"/>
    </source>
</evidence>
<gene>
    <name evidence="13 15" type="primary">cas1</name>
    <name evidence="15" type="ORF">CH339_14755</name>
</gene>
<dbReference type="InterPro" id="IPR042206">
    <property type="entry name" value="CRISPR-assoc_Cas1_C"/>
</dbReference>
<dbReference type="PRINTS" id="PR00866">
    <property type="entry name" value="RNADNAPOLMS"/>
</dbReference>